<gene>
    <name evidence="2" type="ordered locus">Pogu_1098</name>
</gene>
<sequence>MSPDGEYRDAHRPQPDVSATGRAHGYRRPLAGCAWAGAVLGYALRRAFSHSEYFTKAEPEHIKGYSAGTPMKEAALNA</sequence>
<name>H6Q8P3_PYROT</name>
<accession>H6Q8P3</accession>
<evidence type="ECO:0000313" key="3">
    <source>
        <dbReference type="Proteomes" id="UP000009062"/>
    </source>
</evidence>
<feature type="compositionally biased region" description="Basic and acidic residues" evidence="1">
    <location>
        <begin position="1"/>
        <end position="14"/>
    </location>
</feature>
<evidence type="ECO:0000313" key="2">
    <source>
        <dbReference type="EMBL" id="AFA39125.1"/>
    </source>
</evidence>
<protein>
    <submittedName>
        <fullName evidence="2">Uncharacterized protein</fullName>
    </submittedName>
</protein>
<dbReference type="Proteomes" id="UP000009062">
    <property type="component" value="Chromosome"/>
</dbReference>
<dbReference type="KEGG" id="pog:Pogu_1098"/>
<reference evidence="2 3" key="1">
    <citation type="journal article" date="2012" name="Stand. Genomic Sci.">
        <title>Complete genome sequence of Pyrobaculum oguniense.</title>
        <authorList>
            <person name="Bernick D.L."/>
            <person name="Karplus K."/>
            <person name="Lui L.M."/>
            <person name="Coker J.K."/>
            <person name="Murphy J.N."/>
            <person name="Chan P.P."/>
            <person name="Cozen A.E."/>
            <person name="Lowe T.M."/>
        </authorList>
    </citation>
    <scope>NUCLEOTIDE SEQUENCE [LARGE SCALE GENOMIC DNA]</scope>
    <source>
        <strain evidence="2 3">TE7</strain>
    </source>
</reference>
<proteinExistence type="predicted"/>
<dbReference type="AlphaFoldDB" id="H6Q8P3"/>
<keyword evidence="3" id="KW-1185">Reference proteome</keyword>
<evidence type="ECO:0000256" key="1">
    <source>
        <dbReference type="SAM" id="MobiDB-lite"/>
    </source>
</evidence>
<feature type="region of interest" description="Disordered" evidence="1">
    <location>
        <begin position="1"/>
        <end position="23"/>
    </location>
</feature>
<dbReference type="HOGENOM" id="CLU_2613787_0_0_2"/>
<organism evidence="2 3">
    <name type="scientific">Pyrobaculum oguniense (strain DSM 13380 / JCM 10595 / TE7)</name>
    <dbReference type="NCBI Taxonomy" id="698757"/>
    <lineage>
        <taxon>Archaea</taxon>
        <taxon>Thermoproteota</taxon>
        <taxon>Thermoprotei</taxon>
        <taxon>Thermoproteales</taxon>
        <taxon>Thermoproteaceae</taxon>
        <taxon>Pyrobaculum</taxon>
    </lineage>
</organism>
<dbReference type="EMBL" id="CP003316">
    <property type="protein sequence ID" value="AFA39125.1"/>
    <property type="molecule type" value="Genomic_DNA"/>
</dbReference>